<dbReference type="OrthoDB" id="10023951at2759"/>
<feature type="compositionally biased region" description="Basic and acidic residues" evidence="2">
    <location>
        <begin position="261"/>
        <end position="272"/>
    </location>
</feature>
<evidence type="ECO:0008006" key="5">
    <source>
        <dbReference type="Google" id="ProtNLM"/>
    </source>
</evidence>
<reference evidence="3 4" key="1">
    <citation type="submission" date="2015-09" db="EMBL/GenBank/DDBJ databases">
        <title>Draft genome of the scarab beetle Oryctes borbonicus.</title>
        <authorList>
            <person name="Meyer J.M."/>
            <person name="Markov G.V."/>
            <person name="Baskaran P."/>
            <person name="Herrmann M."/>
            <person name="Sommer R.J."/>
            <person name="Roedelsperger C."/>
        </authorList>
    </citation>
    <scope>NUCLEOTIDE SEQUENCE [LARGE SCALE GENOMIC DNA]</scope>
    <source>
        <strain evidence="3">OB123</strain>
        <tissue evidence="3">Whole animal</tissue>
    </source>
</reference>
<dbReference type="GO" id="GO:0005737">
    <property type="term" value="C:cytoplasm"/>
    <property type="evidence" value="ECO:0007669"/>
    <property type="project" value="TreeGrafter"/>
</dbReference>
<comment type="similarity">
    <text evidence="1">Belongs to the SAPAP family.</text>
</comment>
<organism evidence="3 4">
    <name type="scientific">Oryctes borbonicus</name>
    <dbReference type="NCBI Taxonomy" id="1629725"/>
    <lineage>
        <taxon>Eukaryota</taxon>
        <taxon>Metazoa</taxon>
        <taxon>Ecdysozoa</taxon>
        <taxon>Arthropoda</taxon>
        <taxon>Hexapoda</taxon>
        <taxon>Insecta</taxon>
        <taxon>Pterygota</taxon>
        <taxon>Neoptera</taxon>
        <taxon>Endopterygota</taxon>
        <taxon>Coleoptera</taxon>
        <taxon>Polyphaga</taxon>
        <taxon>Scarabaeiformia</taxon>
        <taxon>Scarabaeidae</taxon>
        <taxon>Dynastinae</taxon>
        <taxon>Oryctes</taxon>
    </lineage>
</organism>
<comment type="caution">
    <text evidence="3">The sequence shown here is derived from an EMBL/GenBank/DDBJ whole genome shotgun (WGS) entry which is preliminary data.</text>
</comment>
<evidence type="ECO:0000313" key="3">
    <source>
        <dbReference type="EMBL" id="KRT85803.1"/>
    </source>
</evidence>
<proteinExistence type="inferred from homology"/>
<feature type="region of interest" description="Disordered" evidence="2">
    <location>
        <begin position="225"/>
        <end position="281"/>
    </location>
</feature>
<gene>
    <name evidence="3" type="ORF">AMK59_166</name>
</gene>
<dbReference type="PANTHER" id="PTHR12353:SF1">
    <property type="entry name" value="DISKS LARGE-ASSOCIATED PROTEIN 5"/>
    <property type="match status" value="1"/>
</dbReference>
<dbReference type="PANTHER" id="PTHR12353">
    <property type="entry name" value="DISKS LARGE-ASSOCIATED PROTEIN DAP SAP90/PSD-95-ASSOCIATED PROTEIN"/>
    <property type="match status" value="1"/>
</dbReference>
<feature type="non-terminal residue" evidence="3">
    <location>
        <position position="611"/>
    </location>
</feature>
<dbReference type="GO" id="GO:0031616">
    <property type="term" value="C:spindle pole centrosome"/>
    <property type="evidence" value="ECO:0007669"/>
    <property type="project" value="TreeGrafter"/>
</dbReference>
<dbReference type="AlphaFoldDB" id="A0A0T6BF38"/>
<dbReference type="GO" id="GO:0007346">
    <property type="term" value="P:regulation of mitotic cell cycle"/>
    <property type="evidence" value="ECO:0007669"/>
    <property type="project" value="TreeGrafter"/>
</dbReference>
<evidence type="ECO:0000256" key="1">
    <source>
        <dbReference type="ARBA" id="ARBA00008839"/>
    </source>
</evidence>
<evidence type="ECO:0000313" key="4">
    <source>
        <dbReference type="Proteomes" id="UP000051574"/>
    </source>
</evidence>
<dbReference type="Pfam" id="PF03359">
    <property type="entry name" value="GKAP"/>
    <property type="match status" value="1"/>
</dbReference>
<dbReference type="GO" id="GO:0051382">
    <property type="term" value="P:kinetochore assembly"/>
    <property type="evidence" value="ECO:0007669"/>
    <property type="project" value="TreeGrafter"/>
</dbReference>
<keyword evidence="4" id="KW-1185">Reference proteome</keyword>
<dbReference type="GO" id="GO:0008017">
    <property type="term" value="F:microtubule binding"/>
    <property type="evidence" value="ECO:0007669"/>
    <property type="project" value="TreeGrafter"/>
</dbReference>
<dbReference type="GO" id="GO:0051642">
    <property type="term" value="P:centrosome localization"/>
    <property type="evidence" value="ECO:0007669"/>
    <property type="project" value="TreeGrafter"/>
</dbReference>
<dbReference type="GO" id="GO:0007052">
    <property type="term" value="P:mitotic spindle organization"/>
    <property type="evidence" value="ECO:0007669"/>
    <property type="project" value="TreeGrafter"/>
</dbReference>
<feature type="region of interest" description="Disordered" evidence="2">
    <location>
        <begin position="588"/>
        <end position="611"/>
    </location>
</feature>
<name>A0A0T6BF38_9SCAR</name>
<accession>A0A0T6BF38</accession>
<sequence>MDVSDYLKLGLQGFYKYQGNQFGKRLETRSKANKLQENRKDIRNTVMFKMRSISKNLSPYKTPTVQNKVRTISPQQDPQVKKRLAMLKKWKEQKQQKLNNEKSKAKPIFKVTHISREVGAPDLETVYKMIKGKPINIQTQNKRNNSSQVKYEFAPKNYKFKGPSNLAEKKVKTVTIKCDEDEYRTPKKNLKVYKKTPVKKINNKINNKENTNHYDLRSRKIIIGESKKNTKTNTPKSGKISEQPNKAKKTSTTKTALKNTKVIEEEVNREQEGTDLSASELSPAYTIADHANSSQTDSTESNALKEINTPVSKANPAIYISPFVTISRGKDSARKEFYSRKSKGGLCDSSPDLEVNTGPKAGAAYFHKLLEGEISRIQGLCDEWNLYKEEQKPPEEACDMINVAIGQSQLLINKKFKQFRNLILSCESGDSKMPVTCEDLHGYWDTAYIQVENLNHRFNNLAQLRSNNWEEIISEKEVVVAKKATKTKKVRASSRLKDAIKAAREKAKSQRKTQEIDPIAANTFDGGFFSIQSPEKLPKLILKSASRNSTKARKSLRVDVLMNEKKKRESSPGWIIWKAAQTAKTLEEPINTPGRSILKTRRSKSAVKERP</sequence>
<dbReference type="Proteomes" id="UP000051574">
    <property type="component" value="Unassembled WGS sequence"/>
</dbReference>
<dbReference type="GO" id="GO:0023052">
    <property type="term" value="P:signaling"/>
    <property type="evidence" value="ECO:0007669"/>
    <property type="project" value="InterPro"/>
</dbReference>
<evidence type="ECO:0000256" key="2">
    <source>
        <dbReference type="SAM" id="MobiDB-lite"/>
    </source>
</evidence>
<protein>
    <recommendedName>
        <fullName evidence="5">Disks large-associated protein 5</fullName>
    </recommendedName>
</protein>
<dbReference type="EMBL" id="LJIG01001137">
    <property type="protein sequence ID" value="KRT85803.1"/>
    <property type="molecule type" value="Genomic_DNA"/>
</dbReference>
<dbReference type="InterPro" id="IPR005026">
    <property type="entry name" value="SAPAP"/>
</dbReference>
<dbReference type="GO" id="GO:0005634">
    <property type="term" value="C:nucleus"/>
    <property type="evidence" value="ECO:0007669"/>
    <property type="project" value="TreeGrafter"/>
</dbReference>
<dbReference type="GO" id="GO:0007059">
    <property type="term" value="P:chromosome segregation"/>
    <property type="evidence" value="ECO:0007669"/>
    <property type="project" value="TreeGrafter"/>
</dbReference>